<evidence type="ECO:0000256" key="4">
    <source>
        <dbReference type="ARBA" id="ARBA00022801"/>
    </source>
</evidence>
<keyword evidence="4" id="KW-0378">Hydrolase</keyword>
<evidence type="ECO:0000313" key="7">
    <source>
        <dbReference type="EMBL" id="MBB5063313.1"/>
    </source>
</evidence>
<evidence type="ECO:0000256" key="5">
    <source>
        <dbReference type="ARBA" id="ARBA00023180"/>
    </source>
</evidence>
<dbReference type="AlphaFoldDB" id="A0A7W7ZPB1"/>
<organism evidence="7 8">
    <name type="scientific">Granulicella mallensis</name>
    <dbReference type="NCBI Taxonomy" id="940614"/>
    <lineage>
        <taxon>Bacteria</taxon>
        <taxon>Pseudomonadati</taxon>
        <taxon>Acidobacteriota</taxon>
        <taxon>Terriglobia</taxon>
        <taxon>Terriglobales</taxon>
        <taxon>Acidobacteriaceae</taxon>
        <taxon>Granulicella</taxon>
    </lineage>
</organism>
<dbReference type="Gene3D" id="3.40.50.1820">
    <property type="entry name" value="alpha/beta hydrolase"/>
    <property type="match status" value="1"/>
</dbReference>
<evidence type="ECO:0000313" key="8">
    <source>
        <dbReference type="Proteomes" id="UP000584867"/>
    </source>
</evidence>
<evidence type="ECO:0000256" key="6">
    <source>
        <dbReference type="SAM" id="MobiDB-lite"/>
    </source>
</evidence>
<dbReference type="PANTHER" id="PTHR11802">
    <property type="entry name" value="SERINE PROTEASE FAMILY S10 SERINE CARBOXYPEPTIDASE"/>
    <property type="match status" value="1"/>
</dbReference>
<accession>A0A7W7ZPB1</accession>
<keyword evidence="1 7" id="KW-0121">Carboxypeptidase</keyword>
<evidence type="ECO:0000256" key="1">
    <source>
        <dbReference type="ARBA" id="ARBA00022645"/>
    </source>
</evidence>
<dbReference type="PANTHER" id="PTHR11802:SF3">
    <property type="entry name" value="RETINOID-INDUCIBLE SERINE CARBOXYPEPTIDASE"/>
    <property type="match status" value="1"/>
</dbReference>
<keyword evidence="2" id="KW-0645">Protease</keyword>
<dbReference type="Pfam" id="PF00450">
    <property type="entry name" value="Peptidase_S10"/>
    <property type="match status" value="1"/>
</dbReference>
<dbReference type="GO" id="GO:0004185">
    <property type="term" value="F:serine-type carboxypeptidase activity"/>
    <property type="evidence" value="ECO:0007669"/>
    <property type="project" value="InterPro"/>
</dbReference>
<dbReference type="InterPro" id="IPR001563">
    <property type="entry name" value="Peptidase_S10"/>
</dbReference>
<dbReference type="EMBL" id="JACHIO010000005">
    <property type="protein sequence ID" value="MBB5063313.1"/>
    <property type="molecule type" value="Genomic_DNA"/>
</dbReference>
<dbReference type="Proteomes" id="UP000584867">
    <property type="component" value="Unassembled WGS sequence"/>
</dbReference>
<dbReference type="PROSITE" id="PS00131">
    <property type="entry name" value="CARBOXYPEPT_SER_SER"/>
    <property type="match status" value="1"/>
</dbReference>
<proteinExistence type="predicted"/>
<keyword evidence="3" id="KW-0732">Signal</keyword>
<dbReference type="SUPFAM" id="SSF53474">
    <property type="entry name" value="alpha/beta-Hydrolases"/>
    <property type="match status" value="1"/>
</dbReference>
<evidence type="ECO:0000256" key="2">
    <source>
        <dbReference type="ARBA" id="ARBA00022670"/>
    </source>
</evidence>
<sequence length="550" mass="59555">MSPRLKPPPFLSSMSGPISEAKATANPLHPRTARSNTITISPMVFKRFTCTVLLPLSLSALGSSALLAQRGGQPPQASPATGTPAKPAEIKLEPLSPDKSVAQTISVHGKTLHYTATVGTIKLTAPDGHPTGEVVFTSYILDGDHTNRPVLFAFNGGPGAASGYLNFGAVGPKHVIFGNAGNSPSDPPTLTDNPGTWLDFTDEVFLDPIGTGYSRSLVDEAESRKLFYGPTQDVEYLSTVIYKWLTKNERMPSKKYLLGESYGGYRGPRITHYLQADLGVGVNGLFLVSPYLNPSFGDGNLSPVPWMITLPAITAAHLENEGKLTPEAMKDVIAYDEGEYASTLIKGPSDPAATNAMIQHVTEMTGLDPEFVKHSGGRLETRAFLREIHRENGTIGSVYDSNVTDPDPFPYSSFQQSGDPILESGKATITEAMVNFVTVTVGWKSEARYDLLSSEVGNLWDRQNRETERGSVPDLREAIAADPKLHVVVFHGWNDLSCPFMGSILTQNELPPTLAKQVSIHEFPGGHMFYTRPTNSDELHHLAEQTVASH</sequence>
<name>A0A7W7ZPB1_9BACT</name>
<reference evidence="7 8" key="1">
    <citation type="submission" date="2020-08" db="EMBL/GenBank/DDBJ databases">
        <title>Genomic Encyclopedia of Type Strains, Phase IV (KMG-V): Genome sequencing to study the core and pangenomes of soil and plant-associated prokaryotes.</title>
        <authorList>
            <person name="Whitman W."/>
        </authorList>
    </citation>
    <scope>NUCLEOTIDE SEQUENCE [LARGE SCALE GENOMIC DNA]</scope>
    <source>
        <strain evidence="7 8">X5P3</strain>
    </source>
</reference>
<evidence type="ECO:0000256" key="3">
    <source>
        <dbReference type="ARBA" id="ARBA00022729"/>
    </source>
</evidence>
<dbReference type="InterPro" id="IPR018202">
    <property type="entry name" value="Ser_caboxypep_ser_AS"/>
</dbReference>
<dbReference type="GO" id="GO:0006508">
    <property type="term" value="P:proteolysis"/>
    <property type="evidence" value="ECO:0007669"/>
    <property type="project" value="UniProtKB-KW"/>
</dbReference>
<comment type="caution">
    <text evidence="7">The sequence shown here is derived from an EMBL/GenBank/DDBJ whole genome shotgun (WGS) entry which is preliminary data.</text>
</comment>
<feature type="compositionally biased region" description="Pro residues" evidence="6">
    <location>
        <begin position="1"/>
        <end position="10"/>
    </location>
</feature>
<feature type="region of interest" description="Disordered" evidence="6">
    <location>
        <begin position="1"/>
        <end position="28"/>
    </location>
</feature>
<gene>
    <name evidence="7" type="ORF">HDF15_001653</name>
</gene>
<dbReference type="InterPro" id="IPR029058">
    <property type="entry name" value="AB_hydrolase_fold"/>
</dbReference>
<dbReference type="RefSeq" id="WP_260330913.1">
    <property type="nucleotide sequence ID" value="NZ_JACHIO010000005.1"/>
</dbReference>
<protein>
    <submittedName>
        <fullName evidence="7">Carboxypeptidase C (Cathepsin A)</fullName>
    </submittedName>
</protein>
<keyword evidence="5" id="KW-0325">Glycoprotein</keyword>